<dbReference type="Proteomes" id="UP000308199">
    <property type="component" value="Unassembled WGS sequence"/>
</dbReference>
<feature type="transmembrane region" description="Helical" evidence="14">
    <location>
        <begin position="345"/>
        <end position="361"/>
    </location>
</feature>
<feature type="transmembrane region" description="Helical" evidence="14">
    <location>
        <begin position="469"/>
        <end position="488"/>
    </location>
</feature>
<dbReference type="Gene3D" id="2.120.10.30">
    <property type="entry name" value="TolB, C-terminal domain"/>
    <property type="match status" value="1"/>
</dbReference>
<evidence type="ECO:0000256" key="9">
    <source>
        <dbReference type="PIRSR" id="PIRSR602640-1"/>
    </source>
</evidence>
<keyword evidence="16" id="KW-1185">Reference proteome</keyword>
<dbReference type="InterPro" id="IPR051288">
    <property type="entry name" value="Serum_paraoxonase/arylesterase"/>
</dbReference>
<evidence type="ECO:0000256" key="7">
    <source>
        <dbReference type="ARBA" id="ARBA00023157"/>
    </source>
</evidence>
<dbReference type="GO" id="GO:0004064">
    <property type="term" value="F:arylesterase activity"/>
    <property type="evidence" value="ECO:0007669"/>
    <property type="project" value="InterPro"/>
</dbReference>
<keyword evidence="10" id="KW-0479">Metal-binding</keyword>
<dbReference type="SUPFAM" id="SSF63829">
    <property type="entry name" value="Calcium-dependent phosphotriesterase"/>
    <property type="match status" value="1"/>
</dbReference>
<evidence type="ECO:0000256" key="10">
    <source>
        <dbReference type="PIRSR" id="PIRSR602640-2"/>
    </source>
</evidence>
<keyword evidence="10" id="KW-0106">Calcium</keyword>
<feature type="transmembrane region" description="Helical" evidence="14">
    <location>
        <begin position="441"/>
        <end position="462"/>
    </location>
</feature>
<comment type="cofactor">
    <cofactor evidence="10">
        <name>Ca(2+)</name>
        <dbReference type="ChEBI" id="CHEBI:29108"/>
    </cofactor>
    <text evidence="10">Binds 2 calcium ions per subunit.</text>
</comment>
<organism evidence="15 16">
    <name type="scientific">Phellinidium pouzarii</name>
    <dbReference type="NCBI Taxonomy" id="167371"/>
    <lineage>
        <taxon>Eukaryota</taxon>
        <taxon>Fungi</taxon>
        <taxon>Dikarya</taxon>
        <taxon>Basidiomycota</taxon>
        <taxon>Agaricomycotina</taxon>
        <taxon>Agaricomycetes</taxon>
        <taxon>Hymenochaetales</taxon>
        <taxon>Hymenochaetaceae</taxon>
        <taxon>Phellinidium</taxon>
    </lineage>
</organism>
<keyword evidence="4" id="KW-0378">Hydrolase</keyword>
<dbReference type="Pfam" id="PF01731">
    <property type="entry name" value="Arylesterase"/>
    <property type="match status" value="1"/>
</dbReference>
<dbReference type="InterPro" id="IPR011042">
    <property type="entry name" value="6-blade_b-propeller_TolB-like"/>
</dbReference>
<evidence type="ECO:0000256" key="11">
    <source>
        <dbReference type="PIRSR" id="PIRSR602640-3"/>
    </source>
</evidence>
<dbReference type="InterPro" id="IPR002640">
    <property type="entry name" value="Arylesterase"/>
</dbReference>
<comment type="caution">
    <text evidence="15">The sequence shown here is derived from an EMBL/GenBank/DDBJ whole genome shotgun (WGS) entry which is preliminary data.</text>
</comment>
<evidence type="ECO:0000256" key="8">
    <source>
        <dbReference type="ARBA" id="ARBA00023180"/>
    </source>
</evidence>
<feature type="active site" description="Proton acceptor" evidence="9">
    <location>
        <position position="657"/>
    </location>
</feature>
<feature type="disulfide bond" description="In form B" evidence="11">
    <location>
        <begin position="578"/>
        <end position="923"/>
    </location>
</feature>
<sequence length="925" mass="103106">MSMSALTEVQVMKRRIRRRLSSPHPTRSPPLITCNPLPSSLAALDLPVSSPAFALASVRVLVLSHLAELERRLSHPDLPFAESLRNKGEDTVEEARVLAGDALAMLRRIRSDVCSHLPDLPFDAGSVEVLKTHFNEFSYPTFVDDIRSHLPDMPEFHMPDVHSRLQGVCLHLPEISVDLSQPMKPMNYLPVLSRHLDSLHTHLSTLNAGPSCAFPSLPTAHTLLDLLDKLLSSDLVPSVLHRVDGHDSALEKAAKDISNALKKSLNGSRLVTYVDLPGEWRNNPWVNRGYRFIPLNKWPIILLSLFAIHNETLNIHTHMIPLLHSAIRFAFSLNYTTSLLDWPEIFYTAFAMLCLFSSVVWHTMSGCAHYGGMELCARVDYVGIGWLISASVGTLVYYGFSGHSQAAGLYLSLCLVTGIAGSIFPFMTWFNDRKHKVPARVAFFVGMAFTGLAPLAHLSYYFGFMNMMAFIRPIIPSFISYIIGLVFYVTHVPERFIYSERISRWTDWLGGGSHAIWHAFIVLAIYQHKWGMRMARLLLTVLVALAAVLGGYYQFNLKPRLVVLGQGRVIVPIGNTKCKTYDDAQACEKIVVHEPTGHVYMACSTQKSRTHWLPTTNRLNATGRSTSDYVAVFDPATEKVTPLRREGFKFSHGLSVHGMDVVPSKKHKGDLYIYLINHRPPLPPKTAEKDGQDSLVEVFRTRPGSDEMHYVVTFKDPTISTPNDIVATGDEDLSFFFTNDHGFVKSGLARQFDLDGLLGLTWSNVGYCREDGCRIAVDNILGANGITKDQKGTYYVASSRSGLTYVLERQMDNSLVITDVIKLDRPVDNLSVDQSGAVWATGLPNANFLRNVHFSDPSIACPSSALRITLNDGKSQYFGEKFKVEKMFEDDGQVASGTTSVAYDLQRKKLYLHGIAAPHLTVCDL</sequence>
<evidence type="ECO:0000256" key="6">
    <source>
        <dbReference type="ARBA" id="ARBA00023136"/>
    </source>
</evidence>
<keyword evidence="6 14" id="KW-0472">Membrane</keyword>
<feature type="binding site" evidence="13">
    <location>
        <position position="362"/>
    </location>
    <ligand>
        <name>Zn(2+)</name>
        <dbReference type="ChEBI" id="CHEBI:29105"/>
    </ligand>
</feature>
<evidence type="ECO:0000256" key="4">
    <source>
        <dbReference type="ARBA" id="ARBA00022801"/>
    </source>
</evidence>
<feature type="binding site" evidence="10">
    <location>
        <position position="784"/>
    </location>
    <ligand>
        <name>Ca(2+)</name>
        <dbReference type="ChEBI" id="CHEBI:29108"/>
        <label>1</label>
        <note>catalytic</note>
    </ligand>
</feature>
<dbReference type="GO" id="GO:0016020">
    <property type="term" value="C:membrane"/>
    <property type="evidence" value="ECO:0007669"/>
    <property type="project" value="UniProtKB-SubCell"/>
</dbReference>
<gene>
    <name evidence="15" type="ORF">EW145_g5482</name>
</gene>
<feature type="glycosylation site" description="N-linked (GlcNAc...) asparagine" evidence="12">
    <location>
        <position position="829"/>
    </location>
</feature>
<evidence type="ECO:0000256" key="14">
    <source>
        <dbReference type="SAM" id="Phobius"/>
    </source>
</evidence>
<comment type="similarity">
    <text evidence="2">Belongs to the paraoxonase family.</text>
</comment>
<evidence type="ECO:0000256" key="13">
    <source>
        <dbReference type="PIRSR" id="PIRSR604254-1"/>
    </source>
</evidence>
<evidence type="ECO:0000313" key="15">
    <source>
        <dbReference type="EMBL" id="THH04497.1"/>
    </source>
</evidence>
<evidence type="ECO:0000256" key="1">
    <source>
        <dbReference type="ARBA" id="ARBA00004141"/>
    </source>
</evidence>
<keyword evidence="7 11" id="KW-1015">Disulfide bond</keyword>
<evidence type="ECO:0000256" key="12">
    <source>
        <dbReference type="PIRSR" id="PIRSR602640-4"/>
    </source>
</evidence>
<name>A0A4S4L0D9_9AGAM</name>
<dbReference type="OrthoDB" id="5585746at2759"/>
<evidence type="ECO:0000256" key="2">
    <source>
        <dbReference type="ARBA" id="ARBA00008595"/>
    </source>
</evidence>
<reference evidence="15 16" key="1">
    <citation type="submission" date="2019-02" db="EMBL/GenBank/DDBJ databases">
        <title>Genome sequencing of the rare red list fungi Phellinidium pouzarii.</title>
        <authorList>
            <person name="Buettner E."/>
            <person name="Kellner H."/>
        </authorList>
    </citation>
    <scope>NUCLEOTIDE SEQUENCE [LARGE SCALE GENOMIC DNA]</scope>
    <source>
        <strain evidence="15 16">DSM 108285</strain>
    </source>
</reference>
<feature type="binding site" evidence="10">
    <location>
        <position position="724"/>
    </location>
    <ligand>
        <name>Ca(2+)</name>
        <dbReference type="ChEBI" id="CHEBI:29108"/>
        <label>1</label>
        <note>catalytic</note>
    </ligand>
</feature>
<feature type="binding site" evidence="10">
    <location>
        <position position="723"/>
    </location>
    <ligand>
        <name>Ca(2+)</name>
        <dbReference type="ChEBI" id="CHEBI:29108"/>
        <label>1</label>
        <note>catalytic</note>
    </ligand>
</feature>
<comment type="subcellular location">
    <subcellularLocation>
        <location evidence="1">Membrane</location>
        <topology evidence="1">Multi-pass membrane protein</topology>
    </subcellularLocation>
</comment>
<feature type="transmembrane region" description="Helical" evidence="14">
    <location>
        <begin position="381"/>
        <end position="400"/>
    </location>
</feature>
<keyword evidence="5 14" id="KW-1133">Transmembrane helix</keyword>
<dbReference type="EMBL" id="SGPK01000338">
    <property type="protein sequence ID" value="THH04497.1"/>
    <property type="molecule type" value="Genomic_DNA"/>
</dbReference>
<feature type="binding site" evidence="13">
    <location>
        <position position="518"/>
    </location>
    <ligand>
        <name>Zn(2+)</name>
        <dbReference type="ChEBI" id="CHEBI:29105"/>
    </ligand>
</feature>
<keyword evidence="3 14" id="KW-0812">Transmembrane</keyword>
<protein>
    <recommendedName>
        <fullName evidence="17">SMP-30/Gluconolactonase/LRE-like region domain-containing protein</fullName>
    </recommendedName>
</protein>
<dbReference type="GO" id="GO:0046872">
    <property type="term" value="F:metal ion binding"/>
    <property type="evidence" value="ECO:0007669"/>
    <property type="project" value="UniProtKB-KW"/>
</dbReference>
<proteinExistence type="inferred from homology"/>
<feature type="binding site" evidence="10">
    <location>
        <position position="829"/>
    </location>
    <ligand>
        <name>Ca(2+)</name>
        <dbReference type="ChEBI" id="CHEBI:29108"/>
        <label>1</label>
        <note>catalytic</note>
    </ligand>
</feature>
<dbReference type="PANTHER" id="PTHR11799:SF12">
    <property type="entry name" value="PARAOXONASE-RELATED"/>
    <property type="match status" value="1"/>
</dbReference>
<keyword evidence="13" id="KW-0862">Zinc</keyword>
<dbReference type="AlphaFoldDB" id="A0A4S4L0D9"/>
<comment type="PTM">
    <text evidence="12">Glycosylated.</text>
</comment>
<feature type="transmembrane region" description="Helical" evidence="14">
    <location>
        <begin position="537"/>
        <end position="555"/>
    </location>
</feature>
<accession>A0A4S4L0D9</accession>
<evidence type="ECO:0000256" key="3">
    <source>
        <dbReference type="ARBA" id="ARBA00022692"/>
    </source>
</evidence>
<evidence type="ECO:0008006" key="17">
    <source>
        <dbReference type="Google" id="ProtNLM"/>
    </source>
</evidence>
<dbReference type="PANTHER" id="PTHR11799">
    <property type="entry name" value="PARAOXONASE"/>
    <property type="match status" value="1"/>
</dbReference>
<feature type="binding site" evidence="13">
    <location>
        <position position="514"/>
    </location>
    <ligand>
        <name>Zn(2+)</name>
        <dbReference type="ChEBI" id="CHEBI:29105"/>
    </ligand>
</feature>
<feature type="transmembrane region" description="Helical" evidence="14">
    <location>
        <begin position="407"/>
        <end position="429"/>
    </location>
</feature>
<feature type="transmembrane region" description="Helical" evidence="14">
    <location>
        <begin position="508"/>
        <end position="525"/>
    </location>
</feature>
<feature type="binding site" evidence="10">
    <location>
        <position position="828"/>
    </location>
    <ligand>
        <name>Ca(2+)</name>
        <dbReference type="ChEBI" id="CHEBI:29108"/>
        <label>1</label>
        <note>catalytic</note>
    </ligand>
</feature>
<dbReference type="Pfam" id="PF03006">
    <property type="entry name" value="HlyIII"/>
    <property type="match status" value="1"/>
</dbReference>
<dbReference type="InterPro" id="IPR004254">
    <property type="entry name" value="AdipoR/HlyIII-related"/>
</dbReference>
<evidence type="ECO:0000313" key="16">
    <source>
        <dbReference type="Proteomes" id="UP000308199"/>
    </source>
</evidence>
<evidence type="ECO:0000256" key="5">
    <source>
        <dbReference type="ARBA" id="ARBA00022989"/>
    </source>
</evidence>
<keyword evidence="8 12" id="KW-0325">Glycoprotein</keyword>